<dbReference type="GO" id="GO:0005524">
    <property type="term" value="F:ATP binding"/>
    <property type="evidence" value="ECO:0007669"/>
    <property type="project" value="UniProtKB-UniRule"/>
</dbReference>
<feature type="domain" description="CN hydrolase" evidence="11">
    <location>
        <begin position="1"/>
        <end position="255"/>
    </location>
</feature>
<dbReference type="UniPathway" id="UPA00253">
    <property type="reaction ID" value="UER00334"/>
</dbReference>
<evidence type="ECO:0000313" key="13">
    <source>
        <dbReference type="Proteomes" id="UP000030652"/>
    </source>
</evidence>
<dbReference type="PROSITE" id="PS50263">
    <property type="entry name" value="CN_HYDROLASE"/>
    <property type="match status" value="1"/>
</dbReference>
<keyword evidence="3 7" id="KW-0436">Ligase</keyword>
<dbReference type="PANTHER" id="PTHR23090">
    <property type="entry name" value="NH 3 /GLUTAMINE-DEPENDENT NAD + SYNTHETASE"/>
    <property type="match status" value="1"/>
</dbReference>
<dbReference type="InterPro" id="IPR014729">
    <property type="entry name" value="Rossmann-like_a/b/a_fold"/>
</dbReference>
<proteinExistence type="inferred from homology"/>
<dbReference type="SUPFAM" id="SSF56317">
    <property type="entry name" value="Carbon-nitrogen hydrolase"/>
    <property type="match status" value="1"/>
</dbReference>
<comment type="caution">
    <text evidence="7">Lacks conserved residue(s) required for the propagation of feature annotation.</text>
</comment>
<dbReference type="GO" id="GO:0004359">
    <property type="term" value="F:glutaminase activity"/>
    <property type="evidence" value="ECO:0007669"/>
    <property type="project" value="InterPro"/>
</dbReference>
<feature type="binding site" evidence="7">
    <location>
        <position position="185"/>
    </location>
    <ligand>
        <name>L-glutamine</name>
        <dbReference type="ChEBI" id="CHEBI:58359"/>
    </ligand>
</feature>
<dbReference type="NCBIfam" id="NF010588">
    <property type="entry name" value="PRK13981.1"/>
    <property type="match status" value="1"/>
</dbReference>
<evidence type="ECO:0000256" key="5">
    <source>
        <dbReference type="ARBA" id="ARBA00022840"/>
    </source>
</evidence>
<dbReference type="GO" id="GO:0009435">
    <property type="term" value="P:NAD+ biosynthetic process"/>
    <property type="evidence" value="ECO:0007669"/>
    <property type="project" value="UniProtKB-UniRule"/>
</dbReference>
<feature type="binding site" evidence="7">
    <location>
        <position position="414"/>
    </location>
    <ligand>
        <name>ATP</name>
        <dbReference type="ChEBI" id="CHEBI:30616"/>
    </ligand>
</feature>
<evidence type="ECO:0000313" key="12">
    <source>
        <dbReference type="EMBL" id="KHE91585.1"/>
    </source>
</evidence>
<dbReference type="GO" id="GO:0000257">
    <property type="term" value="F:nitrilase activity"/>
    <property type="evidence" value="ECO:0007669"/>
    <property type="project" value="UniProtKB-ARBA"/>
</dbReference>
<organism evidence="12 13">
    <name type="scientific">Candidatus Scalindua brodae</name>
    <dbReference type="NCBI Taxonomy" id="237368"/>
    <lineage>
        <taxon>Bacteria</taxon>
        <taxon>Pseudomonadati</taxon>
        <taxon>Planctomycetota</taxon>
        <taxon>Candidatus Brocadiia</taxon>
        <taxon>Candidatus Brocadiales</taxon>
        <taxon>Candidatus Scalinduaceae</taxon>
        <taxon>Candidatus Scalindua</taxon>
    </lineage>
</organism>
<dbReference type="eggNOG" id="COG0388">
    <property type="taxonomic scope" value="Bacteria"/>
</dbReference>
<dbReference type="InterPro" id="IPR036526">
    <property type="entry name" value="C-N_Hydrolase_sf"/>
</dbReference>
<dbReference type="EC" id="6.3.5.1" evidence="7 8"/>
<comment type="caution">
    <text evidence="12">The sequence shown here is derived from an EMBL/GenBank/DDBJ whole genome shotgun (WGS) entry which is preliminary data.</text>
</comment>
<dbReference type="CDD" id="cd00553">
    <property type="entry name" value="NAD_synthase"/>
    <property type="match status" value="1"/>
</dbReference>
<evidence type="ECO:0000259" key="11">
    <source>
        <dbReference type="PROSITE" id="PS50263"/>
    </source>
</evidence>
<dbReference type="NCBIfam" id="TIGR00552">
    <property type="entry name" value="nadE"/>
    <property type="match status" value="1"/>
</dbReference>
<dbReference type="CDD" id="cd07570">
    <property type="entry name" value="GAT_Gln-NAD-synth"/>
    <property type="match status" value="1"/>
</dbReference>
<feature type="active site" description="For glutaminase activity" evidence="7">
    <location>
        <position position="112"/>
    </location>
</feature>
<dbReference type="Pfam" id="PF00795">
    <property type="entry name" value="CN_hydrolase"/>
    <property type="match status" value="1"/>
</dbReference>
<sequence length="558" mass="60963">MKICLAQINPTVGAFKQNAGKICKSINAARKKGADLVIFPEMSVVGYPPKDLLELSGFVDSNLKALEDVKNSVTGISAIVGFVDRNVAQRGKALYNAAAYIKEREIVSRHYKSLLPTYDVFDEDRYFEPTHDISIAKISGRKFGISICEDAWGADVVWPGTIHHKDPVGCMVRQGAEIIINISASPFTIGKQDVRLKMLTGHAKRYNVPIIFVNQIGGNDDLVFDGNSLVINKKGIVAGRASGFEEDLLMVEFKGSDLTAGESKSRPVKKETRYESGEDGIESVYKALVLGTRDYVKKCGFKKAVIGLSGGIDSAVTAVIAVKALGRDNVLGVTMPSSFSSEGSVKDSRVLAKRLGINCELIPIKSVYNAYKKTLSGIFAGLPFDVTEENLQARIRGKILMAISNKHGYFVLTTGNKSELAVGYCTLYGDMCGGLAVISDIPKTMVYDLAEYINRRKEIIPTETIEKPPSAELRPNQADLDSLPPYDILDGVLRAYVEESKDVGDIVGMGYDESLVKDIISKVDKNEYKRKQAAPGLKVTTKAFGTGRRMPLAQRYTR</sequence>
<dbReference type="Gene3D" id="3.40.50.620">
    <property type="entry name" value="HUPs"/>
    <property type="match status" value="1"/>
</dbReference>
<comment type="similarity">
    <text evidence="10">Belongs to the NAD synthetase family.</text>
</comment>
<protein>
    <recommendedName>
        <fullName evidence="7 8">Glutamine-dependent NAD(+) synthetase</fullName>
        <ecNumber evidence="7 8">6.3.5.1</ecNumber>
    </recommendedName>
    <alternativeName>
        <fullName evidence="7 8">NAD(+) synthase [glutamine-hydrolyzing]</fullName>
    </alternativeName>
</protein>
<gene>
    <name evidence="12" type="primary">adgA</name>
    <name evidence="7 12" type="synonym">nadE</name>
    <name evidence="12" type="ORF">SCABRO_02639</name>
</gene>
<dbReference type="Pfam" id="PF02540">
    <property type="entry name" value="NAD_synthase"/>
    <property type="match status" value="1"/>
</dbReference>
<comment type="similarity">
    <text evidence="2 7 8">In the C-terminal section; belongs to the NAD synthetase family.</text>
</comment>
<dbReference type="PANTHER" id="PTHR23090:SF9">
    <property type="entry name" value="GLUTAMINE-DEPENDENT NAD(+) SYNTHETASE"/>
    <property type="match status" value="1"/>
</dbReference>
<dbReference type="InterPro" id="IPR003010">
    <property type="entry name" value="C-N_Hydrolase"/>
</dbReference>
<comment type="pathway">
    <text evidence="1 7 8">Cofactor biosynthesis; NAD(+) biosynthesis; NAD(+) from deamido-NAD(+) (L-Gln route): step 1/1.</text>
</comment>
<dbReference type="AlphaFoldDB" id="A0A0B0ELK3"/>
<keyword evidence="6 7" id="KW-0520">NAD</keyword>
<evidence type="ECO:0000256" key="6">
    <source>
        <dbReference type="ARBA" id="ARBA00023027"/>
    </source>
</evidence>
<dbReference type="GO" id="GO:0003952">
    <property type="term" value="F:NAD+ synthase (glutamine-hydrolyzing) activity"/>
    <property type="evidence" value="ECO:0007669"/>
    <property type="project" value="UniProtKB-UniRule"/>
</dbReference>
<reference evidence="12 13" key="1">
    <citation type="submission" date="2014-10" db="EMBL/GenBank/DDBJ databases">
        <title>Draft genome of anammox bacterium scalindua brodae, obtained using differential coverage binning of sequence data from two enrichment reactors.</title>
        <authorList>
            <person name="Speth D.R."/>
            <person name="Russ L."/>
            <person name="Kartal B."/>
            <person name="Op den Camp H.J."/>
            <person name="Dutilh B.E."/>
            <person name="Jetten M.S."/>
        </authorList>
    </citation>
    <scope>NUCLEOTIDE SEQUENCE [LARGE SCALE GENOMIC DNA]</scope>
    <source>
        <strain evidence="12">RU1</strain>
    </source>
</reference>
<evidence type="ECO:0000256" key="4">
    <source>
        <dbReference type="ARBA" id="ARBA00022741"/>
    </source>
</evidence>
<dbReference type="PROSITE" id="PS00920">
    <property type="entry name" value="NITRIL_CHT_1"/>
    <property type="match status" value="1"/>
</dbReference>
<dbReference type="eggNOG" id="COG0171">
    <property type="taxonomic scope" value="Bacteria"/>
</dbReference>
<evidence type="ECO:0000256" key="7">
    <source>
        <dbReference type="HAMAP-Rule" id="MF_02090"/>
    </source>
</evidence>
<evidence type="ECO:0000256" key="3">
    <source>
        <dbReference type="ARBA" id="ARBA00022598"/>
    </source>
</evidence>
<evidence type="ECO:0000256" key="10">
    <source>
        <dbReference type="RuleBase" id="RU003811"/>
    </source>
</evidence>
<feature type="active site" description="Nucleophile; for glutaminase activity" evidence="7">
    <location>
        <position position="148"/>
    </location>
</feature>
<comment type="function">
    <text evidence="7">Catalyzes the ATP-dependent amidation of deamido-NAD to form NAD. Uses L-glutamine as a nitrogen source.</text>
</comment>
<feature type="binding site" evidence="7">
    <location>
        <position position="118"/>
    </location>
    <ligand>
        <name>L-glutamine</name>
        <dbReference type="ChEBI" id="CHEBI:58359"/>
    </ligand>
</feature>
<evidence type="ECO:0000256" key="2">
    <source>
        <dbReference type="ARBA" id="ARBA00007145"/>
    </source>
</evidence>
<dbReference type="PIRSF" id="PIRSF006630">
    <property type="entry name" value="NADS_GAT"/>
    <property type="match status" value="1"/>
</dbReference>
<feature type="binding site" evidence="7">
    <location>
        <position position="529"/>
    </location>
    <ligand>
        <name>deamido-NAD(+)</name>
        <dbReference type="ChEBI" id="CHEBI:58437"/>
        <note>ligand shared between two neighboring subunits</note>
    </ligand>
</feature>
<dbReference type="GO" id="GO:0008795">
    <property type="term" value="F:NAD+ synthase activity"/>
    <property type="evidence" value="ECO:0007669"/>
    <property type="project" value="UniProtKB-UniRule"/>
</dbReference>
<dbReference type="InterPro" id="IPR003694">
    <property type="entry name" value="NAD_synthase"/>
</dbReference>
<feature type="binding site" evidence="7">
    <location>
        <begin position="307"/>
        <end position="314"/>
    </location>
    <ligand>
        <name>ATP</name>
        <dbReference type="ChEBI" id="CHEBI:30616"/>
    </ligand>
</feature>
<dbReference type="Proteomes" id="UP000030652">
    <property type="component" value="Unassembled WGS sequence"/>
</dbReference>
<dbReference type="SUPFAM" id="SSF52402">
    <property type="entry name" value="Adenine nucleotide alpha hydrolases-like"/>
    <property type="match status" value="1"/>
</dbReference>
<feature type="active site" description="Proton acceptor; for glutaminase activity" evidence="7">
    <location>
        <position position="41"/>
    </location>
</feature>
<feature type="binding site" evidence="7">
    <location>
        <position position="191"/>
    </location>
    <ligand>
        <name>L-glutamine</name>
        <dbReference type="ChEBI" id="CHEBI:58359"/>
    </ligand>
</feature>
<feature type="binding site" evidence="7">
    <location>
        <position position="390"/>
    </location>
    <ligand>
        <name>deamido-NAD(+)</name>
        <dbReference type="ChEBI" id="CHEBI:58437"/>
        <note>ligand shared between two neighboring subunits</note>
    </ligand>
</feature>
<dbReference type="InterPro" id="IPR000132">
    <property type="entry name" value="Nitrilase/CN_hydratase_CS"/>
</dbReference>
<dbReference type="InterPro" id="IPR022310">
    <property type="entry name" value="NAD/GMP_synthase"/>
</dbReference>
<dbReference type="GO" id="GO:0005737">
    <property type="term" value="C:cytoplasm"/>
    <property type="evidence" value="ECO:0007669"/>
    <property type="project" value="InterPro"/>
</dbReference>
<dbReference type="EMBL" id="JRYO01000189">
    <property type="protein sequence ID" value="KHE91585.1"/>
    <property type="molecule type" value="Genomic_DNA"/>
</dbReference>
<evidence type="ECO:0000256" key="9">
    <source>
        <dbReference type="PROSITE-ProRule" id="PRU10139"/>
    </source>
</evidence>
<dbReference type="FunFam" id="3.40.50.620:FF:000106">
    <property type="entry name" value="Glutamine-dependent NAD(+) synthetase"/>
    <property type="match status" value="1"/>
</dbReference>
<accession>A0A0B0ELK3</accession>
<dbReference type="HAMAP" id="MF_02090">
    <property type="entry name" value="NadE_glutamine_dep"/>
    <property type="match status" value="1"/>
</dbReference>
<name>A0A0B0ELK3_9BACT</name>
<comment type="catalytic activity">
    <reaction evidence="7 8">
        <text>deamido-NAD(+) + L-glutamine + ATP + H2O = L-glutamate + AMP + diphosphate + NAD(+) + H(+)</text>
        <dbReference type="Rhea" id="RHEA:24384"/>
        <dbReference type="ChEBI" id="CHEBI:15377"/>
        <dbReference type="ChEBI" id="CHEBI:15378"/>
        <dbReference type="ChEBI" id="CHEBI:29985"/>
        <dbReference type="ChEBI" id="CHEBI:30616"/>
        <dbReference type="ChEBI" id="CHEBI:33019"/>
        <dbReference type="ChEBI" id="CHEBI:57540"/>
        <dbReference type="ChEBI" id="CHEBI:58359"/>
        <dbReference type="ChEBI" id="CHEBI:58437"/>
        <dbReference type="ChEBI" id="CHEBI:456215"/>
        <dbReference type="EC" id="6.3.5.1"/>
    </reaction>
</comment>
<dbReference type="PATRIC" id="fig|237368.3.peg.2851"/>
<keyword evidence="4 7" id="KW-0547">Nucleotide-binding</keyword>
<dbReference type="InterPro" id="IPR014445">
    <property type="entry name" value="Gln-dep_NAD_synthase"/>
</dbReference>
<dbReference type="Gene3D" id="3.60.110.10">
    <property type="entry name" value="Carbon-nitrogen hydrolase"/>
    <property type="match status" value="1"/>
</dbReference>
<feature type="binding site" evidence="7">
    <location>
        <position position="419"/>
    </location>
    <ligand>
        <name>deamido-NAD(+)</name>
        <dbReference type="ChEBI" id="CHEBI:58437"/>
        <note>ligand shared between two neighboring subunits</note>
    </ligand>
</feature>
<evidence type="ECO:0000256" key="1">
    <source>
        <dbReference type="ARBA" id="ARBA00005188"/>
    </source>
</evidence>
<evidence type="ECO:0000256" key="8">
    <source>
        <dbReference type="PIRNR" id="PIRNR006630"/>
    </source>
</evidence>
<keyword evidence="5 7" id="KW-0067">ATP-binding</keyword>
<feature type="active site" description="Proton acceptor" evidence="9">
    <location>
        <position position="41"/>
    </location>
</feature>